<gene>
    <name evidence="2" type="ORF">LWF01_19060</name>
</gene>
<sequence length="91" mass="10161">MATNLRLRPDAEEALRARAAASGESQQELIRQAVDRYLGLREAAAPESPVEVAMTVLGVLPARTKFRELDELVRLPEGTNTVDLLERDERF</sequence>
<evidence type="ECO:0000313" key="3">
    <source>
        <dbReference type="Proteomes" id="UP001209083"/>
    </source>
</evidence>
<dbReference type="RefSeq" id="WP_349638952.1">
    <property type="nucleotide sequence ID" value="NZ_CP090958.1"/>
</dbReference>
<reference evidence="2 3" key="1">
    <citation type="submission" date="2023-05" db="EMBL/GenBank/DDBJ databases">
        <title>Lithophilousrod everest ZFBP1038 complete genpme.</title>
        <authorList>
            <person name="Tian M."/>
        </authorList>
    </citation>
    <scope>NUCLEOTIDE SEQUENCE [LARGE SCALE GENOMIC DNA]</scope>
    <source>
        <strain evidence="2 3">ZFBP1038</strain>
    </source>
</reference>
<organism evidence="2 3">
    <name type="scientific">Saxibacter everestensis</name>
    <dbReference type="NCBI Taxonomy" id="2909229"/>
    <lineage>
        <taxon>Bacteria</taxon>
        <taxon>Bacillati</taxon>
        <taxon>Actinomycetota</taxon>
        <taxon>Actinomycetes</taxon>
        <taxon>Micrococcales</taxon>
        <taxon>Brevibacteriaceae</taxon>
        <taxon>Saxibacter</taxon>
    </lineage>
</organism>
<dbReference type="EMBL" id="CP090958">
    <property type="protein sequence ID" value="WGW12153.1"/>
    <property type="molecule type" value="Genomic_DNA"/>
</dbReference>
<dbReference type="InterPro" id="IPR002145">
    <property type="entry name" value="CopG"/>
</dbReference>
<dbReference type="Pfam" id="PF01402">
    <property type="entry name" value="RHH_1"/>
    <property type="match status" value="1"/>
</dbReference>
<keyword evidence="3" id="KW-1185">Reference proteome</keyword>
<proteinExistence type="predicted"/>
<name>A0ABY8QTA8_9MICO</name>
<evidence type="ECO:0000313" key="2">
    <source>
        <dbReference type="EMBL" id="WGW12153.1"/>
    </source>
</evidence>
<feature type="domain" description="Ribbon-helix-helix protein CopG" evidence="1">
    <location>
        <begin position="3"/>
        <end position="39"/>
    </location>
</feature>
<evidence type="ECO:0000259" key="1">
    <source>
        <dbReference type="Pfam" id="PF01402"/>
    </source>
</evidence>
<accession>A0ABY8QTA8</accession>
<protein>
    <submittedName>
        <fullName evidence="2">Ribbon-helix-helix protein, CopG family</fullName>
    </submittedName>
</protein>
<dbReference type="Proteomes" id="UP001209083">
    <property type="component" value="Chromosome"/>
</dbReference>